<keyword evidence="8" id="KW-1185">Reference proteome</keyword>
<keyword evidence="3 4" id="KW-0539">Nucleus</keyword>
<dbReference type="PANTHER" id="PTHR12346:SF65">
    <property type="entry name" value="HISTONE DEACETYLASE INTERACTING DOMAIN, SIN3-RELATED"/>
    <property type="match status" value="1"/>
</dbReference>
<organism evidence="7 8">
    <name type="scientific">Lactuca sativa</name>
    <name type="common">Garden lettuce</name>
    <dbReference type="NCBI Taxonomy" id="4236"/>
    <lineage>
        <taxon>Eukaryota</taxon>
        <taxon>Viridiplantae</taxon>
        <taxon>Streptophyta</taxon>
        <taxon>Embryophyta</taxon>
        <taxon>Tracheophyta</taxon>
        <taxon>Spermatophyta</taxon>
        <taxon>Magnoliopsida</taxon>
        <taxon>eudicotyledons</taxon>
        <taxon>Gunneridae</taxon>
        <taxon>Pentapetalae</taxon>
        <taxon>asterids</taxon>
        <taxon>campanulids</taxon>
        <taxon>Asterales</taxon>
        <taxon>Asteraceae</taxon>
        <taxon>Cichorioideae</taxon>
        <taxon>Cichorieae</taxon>
        <taxon>Lactucinae</taxon>
        <taxon>Lactuca</taxon>
    </lineage>
</organism>
<evidence type="ECO:0000256" key="1">
    <source>
        <dbReference type="ARBA" id="ARBA00004123"/>
    </source>
</evidence>
<protein>
    <recommendedName>
        <fullName evidence="6">Histone deacetylase interacting domain-containing protein</fullName>
    </recommendedName>
</protein>
<feature type="compositionally biased region" description="Basic residues" evidence="5">
    <location>
        <begin position="233"/>
        <end position="244"/>
    </location>
</feature>
<proteinExistence type="predicted"/>
<gene>
    <name evidence="7" type="ORF">LSAT_V11C800452850</name>
</gene>
<accession>A0A9R1UPC9</accession>
<dbReference type="GO" id="GO:0000122">
    <property type="term" value="P:negative regulation of transcription by RNA polymerase II"/>
    <property type="evidence" value="ECO:0000318"/>
    <property type="project" value="GO_Central"/>
</dbReference>
<dbReference type="PANTHER" id="PTHR12346">
    <property type="entry name" value="SIN3B-RELATED"/>
    <property type="match status" value="1"/>
</dbReference>
<dbReference type="GO" id="GO:0000785">
    <property type="term" value="C:chromatin"/>
    <property type="evidence" value="ECO:0000318"/>
    <property type="project" value="GO_Central"/>
</dbReference>
<dbReference type="Pfam" id="PF02671">
    <property type="entry name" value="PAH"/>
    <property type="match status" value="2"/>
</dbReference>
<dbReference type="SUPFAM" id="SSF47762">
    <property type="entry name" value="PAH2 domain"/>
    <property type="match status" value="2"/>
</dbReference>
<dbReference type="SMART" id="SM00761">
    <property type="entry name" value="HDAC_interact"/>
    <property type="match status" value="1"/>
</dbReference>
<evidence type="ECO:0000313" key="7">
    <source>
        <dbReference type="EMBL" id="KAJ0190481.1"/>
    </source>
</evidence>
<dbReference type="Proteomes" id="UP000235145">
    <property type="component" value="Unassembled WGS sequence"/>
</dbReference>
<evidence type="ECO:0000256" key="4">
    <source>
        <dbReference type="PROSITE-ProRule" id="PRU00810"/>
    </source>
</evidence>
<keyword evidence="2" id="KW-0678">Repressor</keyword>
<dbReference type="InterPro" id="IPR003822">
    <property type="entry name" value="PAH"/>
</dbReference>
<dbReference type="Pfam" id="PF08295">
    <property type="entry name" value="Sin3_corepress"/>
    <property type="match status" value="1"/>
</dbReference>
<dbReference type="InterPro" id="IPR013194">
    <property type="entry name" value="HDAC_interact_dom"/>
</dbReference>
<reference evidence="7 8" key="1">
    <citation type="journal article" date="2017" name="Nat. Commun.">
        <title>Genome assembly with in vitro proximity ligation data and whole-genome triplication in lettuce.</title>
        <authorList>
            <person name="Reyes-Chin-Wo S."/>
            <person name="Wang Z."/>
            <person name="Yang X."/>
            <person name="Kozik A."/>
            <person name="Arikit S."/>
            <person name="Song C."/>
            <person name="Xia L."/>
            <person name="Froenicke L."/>
            <person name="Lavelle D.O."/>
            <person name="Truco M.J."/>
            <person name="Xia R."/>
            <person name="Zhu S."/>
            <person name="Xu C."/>
            <person name="Xu H."/>
            <person name="Xu X."/>
            <person name="Cox K."/>
            <person name="Korf I."/>
            <person name="Meyers B.C."/>
            <person name="Michelmore R.W."/>
        </authorList>
    </citation>
    <scope>NUCLEOTIDE SEQUENCE [LARGE SCALE GENOMIC DNA]</scope>
    <source>
        <strain evidence="8">cv. Salinas</strain>
        <tissue evidence="7">Seedlings</tissue>
    </source>
</reference>
<sequence length="813" mass="94864">MEKSVDDVSNSCELKQADRVAELPGQPQMDEGPKLTALDAKRYIKVVESRLTREKYVEFHGILQEFREHSIDVPGVKMKLMKLFNRDEELLLGLNIFLPEDSQIILTQEDEPNDPVIQLVQHIKMRLQDENHIYISFLSILNLYRMGKLSANEVHKKVADLFQDHQDLITEFTNFLPQSHANSIGIHNTRNEHSSSSLTKKRRFWSKEETMASHTEDVEIGGQPNPNHGKAFAKCHEKGKRKRSTTGGKLKLGSKRSTTSIKDKHKAKLSQDLDLSTSESCNPSYKLVPRDCPKLPKANQRKTMDDEVLNDHWVSVIYEKEGHSFKPLIKNQYKEILFQHEDDRFELDMGIECITLTIKQAEELMERIDKKIYQDKQCQGLRFITNIYDDYGHDMVNELRKNVSSGLPVILIRMKQKQEEWIMFYLELDKLSRQIFVENHQLSLDHHGFYLKQQDEKILRDTVLLAEINKISEANSKEDNSHQVPHLDFKYYDLYIHGDFFKLIKVYGSGIFSSKQLEDVLKIWTCLVEPLFGFVQIVETSNDNYHEFVTNEVDLFSLVDLEKGGFVACMGDRMKVDNTTEDVGKQNYHDKHQESDLGKDVGANNLHVFYGDDAFYIFFRLHHVMILCYKLRISNFLQTSSCNEFFFNEQELYSRLQEAKQSTSEKWQRLNDTTCNDSNAIFLDFLHNYLVNREKYEYECRTSFVTRAGLIYSIARLISKLSRQLLAIANNEVDNKLLDLFVHEKSREPGSFVEEVYIEKASMIVNGNKKFRFEHVSSNLLIPDTEGQNRLTISHINLYERKTRSSPRLYDMY</sequence>
<evidence type="ECO:0000256" key="2">
    <source>
        <dbReference type="ARBA" id="ARBA00022491"/>
    </source>
</evidence>
<dbReference type="AlphaFoldDB" id="A0A9R1UPC9"/>
<dbReference type="InterPro" id="IPR039774">
    <property type="entry name" value="Sin3-like"/>
</dbReference>
<dbReference type="Pfam" id="PF16879">
    <property type="entry name" value="Sin3a_C"/>
    <property type="match status" value="1"/>
</dbReference>
<dbReference type="PROSITE" id="PS51477">
    <property type="entry name" value="PAH"/>
    <property type="match status" value="2"/>
</dbReference>
<feature type="domain" description="Histone deacetylase interacting" evidence="6">
    <location>
        <begin position="277"/>
        <end position="378"/>
    </location>
</feature>
<dbReference type="InterPro" id="IPR036600">
    <property type="entry name" value="PAH_sf"/>
</dbReference>
<comment type="subcellular location">
    <subcellularLocation>
        <location evidence="1 4">Nucleus</location>
    </subcellularLocation>
</comment>
<comment type="caution">
    <text evidence="7">The sequence shown here is derived from an EMBL/GenBank/DDBJ whole genome shotgun (WGS) entry which is preliminary data.</text>
</comment>
<dbReference type="InterPro" id="IPR031693">
    <property type="entry name" value="Sin3_C"/>
</dbReference>
<evidence type="ECO:0000256" key="3">
    <source>
        <dbReference type="ARBA" id="ARBA00023242"/>
    </source>
</evidence>
<dbReference type="Gene3D" id="1.20.1160.11">
    <property type="entry name" value="Paired amphipathic helix"/>
    <property type="match status" value="2"/>
</dbReference>
<dbReference type="GO" id="GO:0000118">
    <property type="term" value="C:histone deacetylase complex"/>
    <property type="evidence" value="ECO:0000318"/>
    <property type="project" value="GO_Central"/>
</dbReference>
<evidence type="ECO:0000259" key="6">
    <source>
        <dbReference type="SMART" id="SM00761"/>
    </source>
</evidence>
<feature type="region of interest" description="Disordered" evidence="5">
    <location>
        <begin position="233"/>
        <end position="266"/>
    </location>
</feature>
<dbReference type="GO" id="GO:0003714">
    <property type="term" value="F:transcription corepressor activity"/>
    <property type="evidence" value="ECO:0000318"/>
    <property type="project" value="GO_Central"/>
</dbReference>
<name>A0A9R1UPC9_LACSA</name>
<evidence type="ECO:0000313" key="8">
    <source>
        <dbReference type="Proteomes" id="UP000235145"/>
    </source>
</evidence>
<evidence type="ECO:0000256" key="5">
    <source>
        <dbReference type="SAM" id="MobiDB-lite"/>
    </source>
</evidence>
<dbReference type="EMBL" id="NBSK02000008">
    <property type="protein sequence ID" value="KAJ0190481.1"/>
    <property type="molecule type" value="Genomic_DNA"/>
</dbReference>